<dbReference type="Proteomes" id="UP000076837">
    <property type="component" value="Unassembled WGS sequence"/>
</dbReference>
<sequence>MQLALITSILAFCASQVAADGAITVCRGANGASCSTIGGLARPDNCSGGCLSAPGTKSVKAANVDPGNYCFTAYSDRNCNSGALKVEGHFQNGNFEAYSYDCC</sequence>
<dbReference type="EMBL" id="JYNV01000295">
    <property type="protein sequence ID" value="KZM19311.1"/>
    <property type="molecule type" value="Genomic_DNA"/>
</dbReference>
<organism evidence="1 2">
    <name type="scientific">Didymella rabiei</name>
    <name type="common">Chickpea ascochyta blight fungus</name>
    <name type="synonym">Mycosphaerella rabiei</name>
    <dbReference type="NCBI Taxonomy" id="5454"/>
    <lineage>
        <taxon>Eukaryota</taxon>
        <taxon>Fungi</taxon>
        <taxon>Dikarya</taxon>
        <taxon>Ascomycota</taxon>
        <taxon>Pezizomycotina</taxon>
        <taxon>Dothideomycetes</taxon>
        <taxon>Pleosporomycetidae</taxon>
        <taxon>Pleosporales</taxon>
        <taxon>Pleosporineae</taxon>
        <taxon>Didymellaceae</taxon>
        <taxon>Ascochyta</taxon>
    </lineage>
</organism>
<name>A0A162X1S6_DIDRA</name>
<protein>
    <submittedName>
        <fullName evidence="1">Uncharacterized protein</fullName>
    </submittedName>
</protein>
<gene>
    <name evidence="1" type="ORF">ST47_g9524</name>
</gene>
<accession>A0A162X1S6</accession>
<keyword evidence="2" id="KW-1185">Reference proteome</keyword>
<dbReference type="OrthoDB" id="4698496at2759"/>
<evidence type="ECO:0000313" key="1">
    <source>
        <dbReference type="EMBL" id="KZM19311.1"/>
    </source>
</evidence>
<comment type="caution">
    <text evidence="1">The sequence shown here is derived from an EMBL/GenBank/DDBJ whole genome shotgun (WGS) entry which is preliminary data.</text>
</comment>
<proteinExistence type="predicted"/>
<reference evidence="1 2" key="1">
    <citation type="journal article" date="2016" name="Sci. Rep.">
        <title>Draft genome sequencing and secretome analysis of fungal phytopathogen Ascochyta rabiei provides insight into the necrotrophic effector repertoire.</title>
        <authorList>
            <person name="Verma S."/>
            <person name="Gazara R.K."/>
            <person name="Nizam S."/>
            <person name="Parween S."/>
            <person name="Chattopadhyay D."/>
            <person name="Verma P.K."/>
        </authorList>
    </citation>
    <scope>NUCLEOTIDE SEQUENCE [LARGE SCALE GENOMIC DNA]</scope>
    <source>
        <strain evidence="1 2">ArDII</strain>
    </source>
</reference>
<evidence type="ECO:0000313" key="2">
    <source>
        <dbReference type="Proteomes" id="UP000076837"/>
    </source>
</evidence>
<dbReference type="AlphaFoldDB" id="A0A162X1S6"/>